<comment type="caution">
    <text evidence="4">The sequence shown here is derived from an EMBL/GenBank/DDBJ whole genome shotgun (WGS) entry which is preliminary data.</text>
</comment>
<feature type="transmembrane region" description="Helical" evidence="2">
    <location>
        <begin position="93"/>
        <end position="114"/>
    </location>
</feature>
<organism evidence="4 5">
    <name type="scientific">Paenibacillus soyae</name>
    <dbReference type="NCBI Taxonomy" id="2969249"/>
    <lineage>
        <taxon>Bacteria</taxon>
        <taxon>Bacillati</taxon>
        <taxon>Bacillota</taxon>
        <taxon>Bacilli</taxon>
        <taxon>Bacillales</taxon>
        <taxon>Paenibacillaceae</taxon>
        <taxon>Paenibacillus</taxon>
    </lineage>
</organism>
<feature type="transmembrane region" description="Helical" evidence="2">
    <location>
        <begin position="69"/>
        <end position="87"/>
    </location>
</feature>
<dbReference type="Pfam" id="PF13559">
    <property type="entry name" value="DUF4129"/>
    <property type="match status" value="1"/>
</dbReference>
<evidence type="ECO:0000313" key="4">
    <source>
        <dbReference type="EMBL" id="MCR2802844.1"/>
    </source>
</evidence>
<feature type="compositionally biased region" description="Low complexity" evidence="1">
    <location>
        <begin position="242"/>
        <end position="253"/>
    </location>
</feature>
<feature type="transmembrane region" description="Helical" evidence="2">
    <location>
        <begin position="150"/>
        <end position="169"/>
    </location>
</feature>
<feature type="region of interest" description="Disordered" evidence="1">
    <location>
        <begin position="417"/>
        <end position="440"/>
    </location>
</feature>
<feature type="transmembrane region" description="Helical" evidence="2">
    <location>
        <begin position="270"/>
        <end position="291"/>
    </location>
</feature>
<gene>
    <name evidence="4" type="ORF">NQZ67_03025</name>
</gene>
<proteinExistence type="predicted"/>
<dbReference type="RefSeq" id="WP_257442643.1">
    <property type="nucleotide sequence ID" value="NZ_JANIPJ010000002.1"/>
</dbReference>
<feature type="transmembrane region" description="Helical" evidence="2">
    <location>
        <begin position="193"/>
        <end position="211"/>
    </location>
</feature>
<keyword evidence="2" id="KW-0812">Transmembrane</keyword>
<reference evidence="4" key="1">
    <citation type="submission" date="2022-08" db="EMBL/GenBank/DDBJ databases">
        <title>The genomic sequence of strain Paenibacillus sp. SCIV0701.</title>
        <authorList>
            <person name="Zhao H."/>
        </authorList>
    </citation>
    <scope>NUCLEOTIDE SEQUENCE</scope>
    <source>
        <strain evidence="4">SCIV0701</strain>
    </source>
</reference>
<dbReference type="EMBL" id="JANIPJ010000002">
    <property type="protein sequence ID" value="MCR2802844.1"/>
    <property type="molecule type" value="Genomic_DNA"/>
</dbReference>
<dbReference type="Proteomes" id="UP001141950">
    <property type="component" value="Unassembled WGS sequence"/>
</dbReference>
<evidence type="ECO:0000259" key="3">
    <source>
        <dbReference type="Pfam" id="PF13559"/>
    </source>
</evidence>
<keyword evidence="5" id="KW-1185">Reference proteome</keyword>
<dbReference type="AlphaFoldDB" id="A0A9X2MMI4"/>
<feature type="transmembrane region" description="Helical" evidence="2">
    <location>
        <begin position="126"/>
        <end position="144"/>
    </location>
</feature>
<feature type="transmembrane region" description="Helical" evidence="2">
    <location>
        <begin position="12"/>
        <end position="33"/>
    </location>
</feature>
<evidence type="ECO:0000313" key="5">
    <source>
        <dbReference type="Proteomes" id="UP001141950"/>
    </source>
</evidence>
<protein>
    <submittedName>
        <fullName evidence="4">DUF4129 domain-containing protein</fullName>
    </submittedName>
</protein>
<keyword evidence="2" id="KW-0472">Membrane</keyword>
<feature type="region of interest" description="Disordered" evidence="1">
    <location>
        <begin position="236"/>
        <end position="258"/>
    </location>
</feature>
<evidence type="ECO:0000256" key="1">
    <source>
        <dbReference type="SAM" id="MobiDB-lite"/>
    </source>
</evidence>
<feature type="region of interest" description="Disordered" evidence="1">
    <location>
        <begin position="379"/>
        <end position="402"/>
    </location>
</feature>
<sequence>MTKTKAFAVTLAKGYAELAFYLPILLLAVYLAVPSRSAAFVWLFTLPVIYLLPNLLLRPDSRVRLIVRLILQAGAGFIHFALAALAAGSTVNLLSLLVCGTLGAIFAGFGFAGWRDDWRNSFRSMHMIVGVIAYLACQPIKMAAEGFADYAVFIDVGAVIALSLFVIIANERHLSAETVDTHRTTTMAATRRLNRMLVAGIAVLVAFLLLFRRLREWLEETVLSFLRSLFGRGSDEAPLPEPEQQTPSTPELPMTEPPGEPSAFMKLLELIFQIGVTVLLAALALVVLYFVCKKIYRLLQQALAKLAARQGAGQGEEQGFTDEVESLTTKERRSWGLRFKPRNAKLERTSWNELGTNAERARFLYREWLRQESSRGYETKPYLSPRETAEDIGSGAGSSPAHTAGLVSLYELARYGEREPSDEAVEKQRQLLEPERKGRK</sequence>
<evidence type="ECO:0000256" key="2">
    <source>
        <dbReference type="SAM" id="Phobius"/>
    </source>
</evidence>
<feature type="domain" description="Protein-glutamine gamma-glutamyltransferase-like C-terminal" evidence="3">
    <location>
        <begin position="364"/>
        <end position="433"/>
    </location>
</feature>
<feature type="transmembrane region" description="Helical" evidence="2">
    <location>
        <begin position="39"/>
        <end position="57"/>
    </location>
</feature>
<accession>A0A9X2MMI4</accession>
<keyword evidence="2" id="KW-1133">Transmembrane helix</keyword>
<name>A0A9X2MMI4_9BACL</name>
<dbReference type="InterPro" id="IPR025403">
    <property type="entry name" value="TgpA-like_C"/>
</dbReference>